<dbReference type="OrthoDB" id="6359816at2759"/>
<sequence>MEIYLTPSRYDAVALKATLTACKQPRQRLSVAEADISHVVLYFAFGFDSPASTTPIPHLFTLDFMASSTAADPQEPSVTGPRAPFDDEDADLIIRCPDGAEFWVYKSILGRASPVFKGMSTLPPPPPDVQRDPSNQDYRDGVPVVHVSEDARTMELLLTFCYPMKDPQLTTFDDIRTVAEAGQKLTRFHSISTSNSSQCSSVCSSIKLLFRDQSGCR</sequence>
<accession>A0A1C7M761</accession>
<dbReference type="Proteomes" id="UP000092993">
    <property type="component" value="Unassembled WGS sequence"/>
</dbReference>
<dbReference type="SUPFAM" id="SSF54695">
    <property type="entry name" value="POZ domain"/>
    <property type="match status" value="1"/>
</dbReference>
<dbReference type="Gene3D" id="3.30.710.10">
    <property type="entry name" value="Potassium Channel Kv1.1, Chain A"/>
    <property type="match status" value="1"/>
</dbReference>
<dbReference type="EMBL" id="LUGG01000013">
    <property type="protein sequence ID" value="OBZ70884.1"/>
    <property type="molecule type" value="Genomic_DNA"/>
</dbReference>
<name>A0A1C7M761_GRIFR</name>
<keyword evidence="3" id="KW-1185">Reference proteome</keyword>
<comment type="caution">
    <text evidence="2">The sequence shown here is derived from an EMBL/GenBank/DDBJ whole genome shotgun (WGS) entry which is preliminary data.</text>
</comment>
<dbReference type="InterPro" id="IPR011333">
    <property type="entry name" value="SKP1/BTB/POZ_sf"/>
</dbReference>
<evidence type="ECO:0000259" key="1">
    <source>
        <dbReference type="PROSITE" id="PS50097"/>
    </source>
</evidence>
<reference evidence="2 3" key="1">
    <citation type="submission" date="2016-03" db="EMBL/GenBank/DDBJ databases">
        <title>Whole genome sequencing of Grifola frondosa 9006-11.</title>
        <authorList>
            <person name="Min B."/>
            <person name="Park H."/>
            <person name="Kim J.-G."/>
            <person name="Cho H."/>
            <person name="Oh Y.-L."/>
            <person name="Kong W.-S."/>
            <person name="Choi I.-G."/>
        </authorList>
    </citation>
    <scope>NUCLEOTIDE SEQUENCE [LARGE SCALE GENOMIC DNA]</scope>
    <source>
        <strain evidence="2 3">9006-11</strain>
    </source>
</reference>
<evidence type="ECO:0000313" key="2">
    <source>
        <dbReference type="EMBL" id="OBZ70884.1"/>
    </source>
</evidence>
<dbReference type="PROSITE" id="PS50097">
    <property type="entry name" value="BTB"/>
    <property type="match status" value="1"/>
</dbReference>
<proteinExistence type="predicted"/>
<protein>
    <recommendedName>
        <fullName evidence="1">BTB domain-containing protein</fullName>
    </recommendedName>
</protein>
<evidence type="ECO:0000313" key="3">
    <source>
        <dbReference type="Proteomes" id="UP000092993"/>
    </source>
</evidence>
<feature type="domain" description="BTB" evidence="1">
    <location>
        <begin position="88"/>
        <end position="162"/>
    </location>
</feature>
<organism evidence="2 3">
    <name type="scientific">Grifola frondosa</name>
    <name type="common">Maitake</name>
    <name type="synonym">Polyporus frondosus</name>
    <dbReference type="NCBI Taxonomy" id="5627"/>
    <lineage>
        <taxon>Eukaryota</taxon>
        <taxon>Fungi</taxon>
        <taxon>Dikarya</taxon>
        <taxon>Basidiomycota</taxon>
        <taxon>Agaricomycotina</taxon>
        <taxon>Agaricomycetes</taxon>
        <taxon>Polyporales</taxon>
        <taxon>Grifolaceae</taxon>
        <taxon>Grifola</taxon>
    </lineage>
</organism>
<dbReference type="InterPro" id="IPR000210">
    <property type="entry name" value="BTB/POZ_dom"/>
</dbReference>
<dbReference type="AlphaFoldDB" id="A0A1C7M761"/>
<gene>
    <name evidence="2" type="ORF">A0H81_09200</name>
</gene>